<comment type="caution">
    <text evidence="2">The sequence shown here is derived from an EMBL/GenBank/DDBJ whole genome shotgun (WGS) entry which is preliminary data.</text>
</comment>
<evidence type="ECO:0000256" key="1">
    <source>
        <dbReference type="SAM" id="Phobius"/>
    </source>
</evidence>
<accession>J9CHZ6</accession>
<protein>
    <submittedName>
        <fullName evidence="2">Uncharacterized protein</fullName>
    </submittedName>
</protein>
<keyword evidence="1" id="KW-0472">Membrane</keyword>
<dbReference type="EMBL" id="AMCI01003702">
    <property type="protein sequence ID" value="EJW99670.1"/>
    <property type="molecule type" value="Genomic_DNA"/>
</dbReference>
<name>J9CHZ6_9ZZZZ</name>
<keyword evidence="1" id="KW-1133">Transmembrane helix</keyword>
<organism evidence="2">
    <name type="scientific">gut metagenome</name>
    <dbReference type="NCBI Taxonomy" id="749906"/>
    <lineage>
        <taxon>unclassified sequences</taxon>
        <taxon>metagenomes</taxon>
        <taxon>organismal metagenomes</taxon>
    </lineage>
</organism>
<proteinExistence type="predicted"/>
<feature type="transmembrane region" description="Helical" evidence="1">
    <location>
        <begin position="20"/>
        <end position="41"/>
    </location>
</feature>
<keyword evidence="1" id="KW-0812">Transmembrane</keyword>
<reference evidence="2" key="1">
    <citation type="journal article" date="2012" name="PLoS ONE">
        <title>Gene sets for utilization of primary and secondary nutrition supplies in the distal gut of endangered iberian lynx.</title>
        <authorList>
            <person name="Alcaide M."/>
            <person name="Messina E."/>
            <person name="Richter M."/>
            <person name="Bargiela R."/>
            <person name="Peplies J."/>
            <person name="Huws S.A."/>
            <person name="Newbold C.J."/>
            <person name="Golyshin P.N."/>
            <person name="Simon M.A."/>
            <person name="Lopez G."/>
            <person name="Yakimov M.M."/>
            <person name="Ferrer M."/>
        </authorList>
    </citation>
    <scope>NUCLEOTIDE SEQUENCE</scope>
</reference>
<gene>
    <name evidence="2" type="ORF">EVA_12223</name>
</gene>
<sequence>MQSLQIHLFLGQLELLDFPFPLIFLLLFALFLLSLLTFYPISPLFLDC</sequence>
<dbReference type="AlphaFoldDB" id="J9CHZ6"/>
<evidence type="ECO:0000313" key="2">
    <source>
        <dbReference type="EMBL" id="EJW99670.1"/>
    </source>
</evidence>